<evidence type="ECO:0000313" key="2">
    <source>
        <dbReference type="EMBL" id="QPJ64007.1"/>
    </source>
</evidence>
<organism evidence="2 3">
    <name type="scientific">Candidatus Nitrohelix vancouverensis</name>
    <dbReference type="NCBI Taxonomy" id="2705534"/>
    <lineage>
        <taxon>Bacteria</taxon>
        <taxon>Pseudomonadati</taxon>
        <taxon>Nitrospinota/Tectimicrobiota group</taxon>
        <taxon>Nitrospinota</taxon>
        <taxon>Nitrospinia</taxon>
        <taxon>Nitrospinales</taxon>
        <taxon>Nitrospinaceae</taxon>
        <taxon>Candidatus Nitrohelix</taxon>
    </lineage>
</organism>
<dbReference type="Proteomes" id="UP000594464">
    <property type="component" value="Chromosome"/>
</dbReference>
<accession>A0A7T0C006</accession>
<reference evidence="3" key="1">
    <citation type="submission" date="2020-02" db="EMBL/GenBank/DDBJ databases">
        <title>Genomic and physiological characterization of two novel Nitrospinaceae genera.</title>
        <authorList>
            <person name="Mueller A.J."/>
            <person name="Jung M.-Y."/>
            <person name="Strachan C.R."/>
            <person name="Herbold C.W."/>
            <person name="Kirkegaard R.H."/>
            <person name="Daims H."/>
        </authorList>
    </citation>
    <scope>NUCLEOTIDE SEQUENCE [LARGE SCALE GENOMIC DNA]</scope>
</reference>
<feature type="signal peptide" evidence="1">
    <location>
        <begin position="1"/>
        <end position="25"/>
    </location>
</feature>
<evidence type="ECO:0000256" key="1">
    <source>
        <dbReference type="SAM" id="SignalP"/>
    </source>
</evidence>
<evidence type="ECO:0000313" key="3">
    <source>
        <dbReference type="Proteomes" id="UP000594464"/>
    </source>
</evidence>
<protein>
    <recommendedName>
        <fullName evidence="4">Lipoprotein</fullName>
    </recommendedName>
</protein>
<proteinExistence type="predicted"/>
<name>A0A7T0C006_9BACT</name>
<keyword evidence="1" id="KW-0732">Signal</keyword>
<dbReference type="AlphaFoldDB" id="A0A7T0C006"/>
<dbReference type="EMBL" id="CP048620">
    <property type="protein sequence ID" value="QPJ64007.1"/>
    <property type="molecule type" value="Genomic_DNA"/>
</dbReference>
<sequence>MKPPRYRQLPLCLAAFLLTALSACAGLGTQSEPHNPYHLQKISDLQLCVVFGGFEDDWAGRASREKVESELHRRDLLTKNEWILVREHRIARGMSLCGLYASWGPEISRQESQLESEAMRRHYFHCTTCEPLTVWTRDQRVVGWELPGEPETYPRKIK</sequence>
<evidence type="ECO:0008006" key="4">
    <source>
        <dbReference type="Google" id="ProtNLM"/>
    </source>
</evidence>
<dbReference type="KEGG" id="nva:G3M78_00725"/>
<gene>
    <name evidence="2" type="ORF">G3M78_00725</name>
</gene>
<feature type="chain" id="PRO_5032518106" description="Lipoprotein" evidence="1">
    <location>
        <begin position="26"/>
        <end position="158"/>
    </location>
</feature>
<dbReference type="PROSITE" id="PS51257">
    <property type="entry name" value="PROKAR_LIPOPROTEIN"/>
    <property type="match status" value="1"/>
</dbReference>